<keyword evidence="9" id="KW-0133">Cell shape</keyword>
<dbReference type="NCBIfam" id="TIGR03423">
    <property type="entry name" value="pbp2_mrdA"/>
    <property type="match status" value="1"/>
</dbReference>
<dbReference type="InterPro" id="IPR017790">
    <property type="entry name" value="Penicillin-binding_protein_2"/>
</dbReference>
<dbReference type="Pfam" id="PF03717">
    <property type="entry name" value="PBP_dimer"/>
    <property type="match status" value="1"/>
</dbReference>
<keyword evidence="3" id="KW-1003">Cell membrane</keyword>
<dbReference type="InterPro" id="IPR005311">
    <property type="entry name" value="PBP_dimer"/>
</dbReference>
<dbReference type="Proteomes" id="UP000185502">
    <property type="component" value="Chromosome"/>
</dbReference>
<feature type="domain" description="Penicillin-binding protein transpeptidase" evidence="15">
    <location>
        <begin position="259"/>
        <end position="561"/>
    </location>
</feature>
<dbReference type="Pfam" id="PF00905">
    <property type="entry name" value="Transpeptidase"/>
    <property type="match status" value="1"/>
</dbReference>
<evidence type="ECO:0000256" key="10">
    <source>
        <dbReference type="ARBA" id="ARBA00022984"/>
    </source>
</evidence>
<feature type="transmembrane region" description="Helical" evidence="14">
    <location>
        <begin position="12"/>
        <end position="30"/>
    </location>
</feature>
<organism evidence="17 18">
    <name type="scientific">Borrelia anserina Es</name>
    <dbReference type="NCBI Taxonomy" id="1365188"/>
    <lineage>
        <taxon>Bacteria</taxon>
        <taxon>Pseudomonadati</taxon>
        <taxon>Spirochaetota</taxon>
        <taxon>Spirochaetia</taxon>
        <taxon>Spirochaetales</taxon>
        <taxon>Borreliaceae</taxon>
        <taxon>Borrelia</taxon>
    </lineage>
</organism>
<evidence type="ECO:0000256" key="8">
    <source>
        <dbReference type="ARBA" id="ARBA00022801"/>
    </source>
</evidence>
<evidence type="ECO:0000256" key="11">
    <source>
        <dbReference type="ARBA" id="ARBA00022989"/>
    </source>
</evidence>
<evidence type="ECO:0000256" key="9">
    <source>
        <dbReference type="ARBA" id="ARBA00022960"/>
    </source>
</evidence>
<keyword evidence="10" id="KW-0573">Peptidoglycan synthesis</keyword>
<reference evidence="17" key="1">
    <citation type="submission" date="2015-12" db="EMBL/GenBank/DDBJ databases">
        <title>Chromosome of the avian spirochetosis agent Borrelia anserina Es.</title>
        <authorList>
            <person name="Elbir H."/>
            <person name="Sitlani P."/>
            <person name="Bergstroem S."/>
            <person name="Barbour A.G."/>
        </authorList>
    </citation>
    <scope>NUCLEOTIDE SEQUENCE [LARGE SCALE GENOMIC DNA]</scope>
    <source>
        <strain evidence="17">Es</strain>
    </source>
</reference>
<evidence type="ECO:0000256" key="3">
    <source>
        <dbReference type="ARBA" id="ARBA00022475"/>
    </source>
</evidence>
<dbReference type="RefSeq" id="WP_025419868.1">
    <property type="nucleotide sequence ID" value="NZ_CP013704.1"/>
</dbReference>
<dbReference type="SUPFAM" id="SSF56601">
    <property type="entry name" value="beta-lactamase/transpeptidase-like"/>
    <property type="match status" value="1"/>
</dbReference>
<evidence type="ECO:0000256" key="1">
    <source>
        <dbReference type="ARBA" id="ARBA00004167"/>
    </source>
</evidence>
<keyword evidence="4" id="KW-0997">Cell inner membrane</keyword>
<dbReference type="Gene3D" id="3.90.1310.10">
    <property type="entry name" value="Penicillin-binding protein 2a (Domain 2)"/>
    <property type="match status" value="1"/>
</dbReference>
<dbReference type="InterPro" id="IPR050515">
    <property type="entry name" value="Beta-lactam/transpept"/>
</dbReference>
<sequence>MKVILKGRYRFGMFLLCFVFFSYIFTLFKMQIGKHLLYDREATVLLSRVEKIKASRGEILDSNLNVLANNLTAFVLKISLEQYYGMSIEDRDEMLSFLSGILGIEKELIISKIEAPRGYLKDVEIVELSPEVLFRIAEKRVYYPALLWTYSFKRNYLVDDSYSHPIGYVGKINQRELRAFYNVKGYDNNSTIGKLGVEQTYDSYIRGKEGLIKYRVDSRERKIDSGFIIEHMTPGNNIVLNISKDIQMLAKSALGKKYGTVIVLKPSTGGVLALYNYPYYSMSDVYNKHSEEDYSFLNRAIQSVYPPASVFKLVMATALLEEKVIDKGRKVHCPGYFRVGNRVFHCWQRGGHGYVNLELAIAHSCNVYFYVLGLRYLGIEKIVKYAKEYGFGEKTGIDLPNEVSGILPSPEWKEKTFNQSWVGGDTVNFSIGQGFLSATPIQVANMVAMIANEGIIYKPRIVNRILNGNTNEVILENVPEILKKTNLISQRTFKLLKKYMRNVITYGTARNSVLTKAVEVGGKTGTGQTGVIGLENSSFVGLAPYDAPSNKQIVIFSLVEGRSNADMWPAKSVDLMMQGIFAKQSYEDMLKEYRTWYIR</sequence>
<dbReference type="PANTHER" id="PTHR30627">
    <property type="entry name" value="PEPTIDOGLYCAN D,D-TRANSPEPTIDASE"/>
    <property type="match status" value="1"/>
</dbReference>
<evidence type="ECO:0000256" key="12">
    <source>
        <dbReference type="ARBA" id="ARBA00023136"/>
    </source>
</evidence>
<dbReference type="InterPro" id="IPR036138">
    <property type="entry name" value="PBP_dimer_sf"/>
</dbReference>
<protein>
    <submittedName>
        <fullName evidence="17">Penicillin-binding protein</fullName>
    </submittedName>
</protein>
<dbReference type="SUPFAM" id="SSF56519">
    <property type="entry name" value="Penicillin binding protein dimerisation domain"/>
    <property type="match status" value="1"/>
</dbReference>
<evidence type="ECO:0000256" key="13">
    <source>
        <dbReference type="ARBA" id="ARBA00023316"/>
    </source>
</evidence>
<evidence type="ECO:0000256" key="5">
    <source>
        <dbReference type="ARBA" id="ARBA00022645"/>
    </source>
</evidence>
<evidence type="ECO:0000256" key="2">
    <source>
        <dbReference type="ARBA" id="ARBA00004236"/>
    </source>
</evidence>
<dbReference type="InterPro" id="IPR001460">
    <property type="entry name" value="PCN-bd_Tpept"/>
</dbReference>
<evidence type="ECO:0000313" key="17">
    <source>
        <dbReference type="EMBL" id="APR65141.1"/>
    </source>
</evidence>
<feature type="domain" description="Penicillin-binding protein dimerisation" evidence="16">
    <location>
        <begin position="51"/>
        <end position="224"/>
    </location>
</feature>
<accession>A0ABN4U9Y8</accession>
<comment type="subcellular location">
    <subcellularLocation>
        <location evidence="2">Cell membrane</location>
    </subcellularLocation>
    <subcellularLocation>
        <location evidence="1">Membrane</location>
        <topology evidence="1">Single-pass membrane protein</topology>
    </subcellularLocation>
</comment>
<dbReference type="Gene3D" id="3.30.1390.30">
    <property type="entry name" value="Penicillin-binding protein 2a, domain 3"/>
    <property type="match status" value="1"/>
</dbReference>
<evidence type="ECO:0000256" key="14">
    <source>
        <dbReference type="SAM" id="Phobius"/>
    </source>
</evidence>
<keyword evidence="13" id="KW-0961">Cell wall biogenesis/degradation</keyword>
<evidence type="ECO:0000313" key="18">
    <source>
        <dbReference type="Proteomes" id="UP000185502"/>
    </source>
</evidence>
<keyword evidence="11 14" id="KW-1133">Transmembrane helix</keyword>
<keyword evidence="5" id="KW-0121">Carboxypeptidase</keyword>
<proteinExistence type="predicted"/>
<dbReference type="PANTHER" id="PTHR30627:SF2">
    <property type="entry name" value="PEPTIDOGLYCAN D,D-TRANSPEPTIDASE MRDA"/>
    <property type="match status" value="1"/>
</dbReference>
<keyword evidence="8" id="KW-0378">Hydrolase</keyword>
<dbReference type="Gene3D" id="3.40.710.10">
    <property type="entry name" value="DD-peptidase/beta-lactamase superfamily"/>
    <property type="match status" value="1"/>
</dbReference>
<dbReference type="EMBL" id="CP013704">
    <property type="protein sequence ID" value="APR65141.1"/>
    <property type="molecule type" value="Genomic_DNA"/>
</dbReference>
<keyword evidence="7 14" id="KW-0812">Transmembrane</keyword>
<keyword evidence="18" id="KW-1185">Reference proteome</keyword>
<evidence type="ECO:0000256" key="6">
    <source>
        <dbReference type="ARBA" id="ARBA00022670"/>
    </source>
</evidence>
<evidence type="ECO:0000256" key="4">
    <source>
        <dbReference type="ARBA" id="ARBA00022519"/>
    </source>
</evidence>
<name>A0ABN4U9Y8_BORAN</name>
<dbReference type="InterPro" id="IPR012338">
    <property type="entry name" value="Beta-lactam/transpept-like"/>
</dbReference>
<evidence type="ECO:0000256" key="7">
    <source>
        <dbReference type="ARBA" id="ARBA00022692"/>
    </source>
</evidence>
<evidence type="ECO:0000259" key="15">
    <source>
        <dbReference type="Pfam" id="PF00905"/>
    </source>
</evidence>
<gene>
    <name evidence="17" type="ORF">N187_03550</name>
</gene>
<keyword evidence="6" id="KW-0645">Protease</keyword>
<evidence type="ECO:0000259" key="16">
    <source>
        <dbReference type="Pfam" id="PF03717"/>
    </source>
</evidence>
<keyword evidence="12 14" id="KW-0472">Membrane</keyword>